<reference evidence="1 2" key="1">
    <citation type="journal article" date="2015" name="Nat. Commun.">
        <title>Lucilia cuprina genome unlocks parasitic fly biology to underpin future interventions.</title>
        <authorList>
            <person name="Anstead C.A."/>
            <person name="Korhonen P.K."/>
            <person name="Young N.D."/>
            <person name="Hall R.S."/>
            <person name="Jex A.R."/>
            <person name="Murali S.C."/>
            <person name="Hughes D.S."/>
            <person name="Lee S.F."/>
            <person name="Perry T."/>
            <person name="Stroehlein A.J."/>
            <person name="Ansell B.R."/>
            <person name="Breugelmans B."/>
            <person name="Hofmann A."/>
            <person name="Qu J."/>
            <person name="Dugan S."/>
            <person name="Lee S.L."/>
            <person name="Chao H."/>
            <person name="Dinh H."/>
            <person name="Han Y."/>
            <person name="Doddapaneni H.V."/>
            <person name="Worley K.C."/>
            <person name="Muzny D.M."/>
            <person name="Ioannidis P."/>
            <person name="Waterhouse R.M."/>
            <person name="Zdobnov E.M."/>
            <person name="James P.J."/>
            <person name="Bagnall N.H."/>
            <person name="Kotze A.C."/>
            <person name="Gibbs R.A."/>
            <person name="Richards S."/>
            <person name="Batterham P."/>
            <person name="Gasser R.B."/>
        </authorList>
    </citation>
    <scope>NUCLEOTIDE SEQUENCE [LARGE SCALE GENOMIC DNA]</scope>
    <source>
        <strain evidence="1 2">LS</strain>
        <tissue evidence="1">Full body</tissue>
    </source>
</reference>
<keyword evidence="2" id="KW-1185">Reference proteome</keyword>
<dbReference type="Proteomes" id="UP000037069">
    <property type="component" value="Unassembled WGS sequence"/>
</dbReference>
<gene>
    <name evidence="1" type="ORF">FF38_09048</name>
</gene>
<name>A0A0L0BNB0_LUCCU</name>
<proteinExistence type="predicted"/>
<sequence length="151" mass="17305">METIRGIGAYMADINRSDLESDETDKKSYRSGELYHFAPCWRLWKGPLGHYETVFDIVTLQCTCLGEIEVLVAHICCQITLTPRWEEVHEGKMSLSVIYFMTFTPLVYSLGEIEVLVATICCQITLTPRWEEVHQGKMSLSVIYFMTLVLA</sequence>
<dbReference type="EMBL" id="JRES01001610">
    <property type="protein sequence ID" value="KNC21512.1"/>
    <property type="molecule type" value="Genomic_DNA"/>
</dbReference>
<organism evidence="1 2">
    <name type="scientific">Lucilia cuprina</name>
    <name type="common">Green bottle fly</name>
    <name type="synonym">Australian sheep blowfly</name>
    <dbReference type="NCBI Taxonomy" id="7375"/>
    <lineage>
        <taxon>Eukaryota</taxon>
        <taxon>Metazoa</taxon>
        <taxon>Ecdysozoa</taxon>
        <taxon>Arthropoda</taxon>
        <taxon>Hexapoda</taxon>
        <taxon>Insecta</taxon>
        <taxon>Pterygota</taxon>
        <taxon>Neoptera</taxon>
        <taxon>Endopterygota</taxon>
        <taxon>Diptera</taxon>
        <taxon>Brachycera</taxon>
        <taxon>Muscomorpha</taxon>
        <taxon>Oestroidea</taxon>
        <taxon>Calliphoridae</taxon>
        <taxon>Luciliinae</taxon>
        <taxon>Lucilia</taxon>
    </lineage>
</organism>
<comment type="caution">
    <text evidence="1">The sequence shown here is derived from an EMBL/GenBank/DDBJ whole genome shotgun (WGS) entry which is preliminary data.</text>
</comment>
<protein>
    <submittedName>
        <fullName evidence="1">Uncharacterized protein</fullName>
    </submittedName>
</protein>
<evidence type="ECO:0000313" key="1">
    <source>
        <dbReference type="EMBL" id="KNC21512.1"/>
    </source>
</evidence>
<dbReference type="AlphaFoldDB" id="A0A0L0BNB0"/>
<accession>A0A0L0BNB0</accession>
<evidence type="ECO:0000313" key="2">
    <source>
        <dbReference type="Proteomes" id="UP000037069"/>
    </source>
</evidence>